<evidence type="ECO:0000313" key="2">
    <source>
        <dbReference type="WBParaSite" id="JU765_v2.g16454.t1"/>
    </source>
</evidence>
<proteinExistence type="predicted"/>
<dbReference type="WBParaSite" id="JU765_v2.g16454.t1">
    <property type="protein sequence ID" value="JU765_v2.g16454.t1"/>
    <property type="gene ID" value="JU765_v2.g16454"/>
</dbReference>
<evidence type="ECO:0000313" key="1">
    <source>
        <dbReference type="Proteomes" id="UP000887576"/>
    </source>
</evidence>
<name>A0AC34QHS7_9BILA</name>
<dbReference type="Proteomes" id="UP000887576">
    <property type="component" value="Unplaced"/>
</dbReference>
<protein>
    <submittedName>
        <fullName evidence="2">Phosphoglycerate mutase</fullName>
    </submittedName>
</protein>
<accession>A0AC34QHS7</accession>
<reference evidence="2" key="1">
    <citation type="submission" date="2022-11" db="UniProtKB">
        <authorList>
            <consortium name="WormBaseParasite"/>
        </authorList>
    </citation>
    <scope>IDENTIFICATION</scope>
</reference>
<sequence>MAPGRVIYLIRHGERVDNINDRWLRNSKYTGFYKSDNSPLSPRGETQGAELAKWFANKSVDAIFASPYDRTLDTATRMIGDRNIPIKPEAAFIEVLYLCHNPPGVRSKKDLKSKYPLFDEDYEPILNPWTGKLPSEPAGDDGCVARVRSAIYQIMDEYPGNIAIVSHAAVIGALLEVLVGRWTYVGQATVTRLVETRPHECVAMEISDASHLSDKTNLRPY</sequence>
<organism evidence="1 2">
    <name type="scientific">Panagrolaimus sp. JU765</name>
    <dbReference type="NCBI Taxonomy" id="591449"/>
    <lineage>
        <taxon>Eukaryota</taxon>
        <taxon>Metazoa</taxon>
        <taxon>Ecdysozoa</taxon>
        <taxon>Nematoda</taxon>
        <taxon>Chromadorea</taxon>
        <taxon>Rhabditida</taxon>
        <taxon>Tylenchina</taxon>
        <taxon>Panagrolaimomorpha</taxon>
        <taxon>Panagrolaimoidea</taxon>
        <taxon>Panagrolaimidae</taxon>
        <taxon>Panagrolaimus</taxon>
    </lineage>
</organism>